<feature type="signal peptide" evidence="1">
    <location>
        <begin position="1"/>
        <end position="25"/>
    </location>
</feature>
<organism evidence="2 3">
    <name type="scientific">Acrobeloides nanus</name>
    <dbReference type="NCBI Taxonomy" id="290746"/>
    <lineage>
        <taxon>Eukaryota</taxon>
        <taxon>Metazoa</taxon>
        <taxon>Ecdysozoa</taxon>
        <taxon>Nematoda</taxon>
        <taxon>Chromadorea</taxon>
        <taxon>Rhabditida</taxon>
        <taxon>Tylenchina</taxon>
        <taxon>Cephalobomorpha</taxon>
        <taxon>Cephaloboidea</taxon>
        <taxon>Cephalobidae</taxon>
        <taxon>Acrobeloides</taxon>
    </lineage>
</organism>
<dbReference type="Proteomes" id="UP000887540">
    <property type="component" value="Unplaced"/>
</dbReference>
<dbReference type="WBParaSite" id="ACRNAN_Path_47.g176.t1">
    <property type="protein sequence ID" value="ACRNAN_Path_47.g176.t1"/>
    <property type="gene ID" value="ACRNAN_Path_47.g176"/>
</dbReference>
<name>A0A914C747_9BILA</name>
<reference evidence="3" key="1">
    <citation type="submission" date="2022-11" db="UniProtKB">
        <authorList>
            <consortium name="WormBaseParasite"/>
        </authorList>
    </citation>
    <scope>IDENTIFICATION</scope>
</reference>
<proteinExistence type="predicted"/>
<evidence type="ECO:0000313" key="2">
    <source>
        <dbReference type="Proteomes" id="UP000887540"/>
    </source>
</evidence>
<evidence type="ECO:0000256" key="1">
    <source>
        <dbReference type="SAM" id="SignalP"/>
    </source>
</evidence>
<dbReference type="AlphaFoldDB" id="A0A914C747"/>
<keyword evidence="2" id="KW-1185">Reference proteome</keyword>
<evidence type="ECO:0000313" key="3">
    <source>
        <dbReference type="WBParaSite" id="ACRNAN_Path_47.g176.t1"/>
    </source>
</evidence>
<protein>
    <submittedName>
        <fullName evidence="3">Secreted protein</fullName>
    </submittedName>
</protein>
<accession>A0A914C747</accession>
<keyword evidence="1" id="KW-0732">Signal</keyword>
<sequence>MARARNRLVLARVCVALSSEVCALAVDYGLEALTRGASTCNLAKQSRSPQRLTVEQLRKYCLQMTMEKKKTAWSPTN</sequence>
<feature type="chain" id="PRO_5036696754" evidence="1">
    <location>
        <begin position="26"/>
        <end position="77"/>
    </location>
</feature>